<dbReference type="FunFam" id="3.30.70.1660:FF:000004">
    <property type="entry name" value="Peptide chain release factor 1"/>
    <property type="match status" value="1"/>
</dbReference>
<evidence type="ECO:0000256" key="5">
    <source>
        <dbReference type="ARBA" id="ARBA00022917"/>
    </source>
</evidence>
<gene>
    <name evidence="7" type="ORF">POCULU_LOCUS6409</name>
</gene>
<dbReference type="NCBIfam" id="NF001859">
    <property type="entry name" value="PRK00591.1"/>
    <property type="match status" value="1"/>
</dbReference>
<evidence type="ECO:0000256" key="2">
    <source>
        <dbReference type="ARBA" id="ARBA00010835"/>
    </source>
</evidence>
<dbReference type="Gene3D" id="6.10.140.1950">
    <property type="match status" value="1"/>
</dbReference>
<dbReference type="GO" id="GO:0005829">
    <property type="term" value="C:cytosol"/>
    <property type="evidence" value="ECO:0007669"/>
    <property type="project" value="UniProtKB-ARBA"/>
</dbReference>
<dbReference type="OrthoDB" id="2019491at2759"/>
<dbReference type="SUPFAM" id="SSF75620">
    <property type="entry name" value="Release factor"/>
    <property type="match status" value="1"/>
</dbReference>
<comment type="subcellular location">
    <subcellularLocation>
        <location evidence="1">Cytoplasm</location>
    </subcellularLocation>
</comment>
<dbReference type="InterPro" id="IPR000352">
    <property type="entry name" value="Pep_chain_release_fac_I"/>
</dbReference>
<protein>
    <submittedName>
        <fullName evidence="7">2784_t:CDS:1</fullName>
    </submittedName>
</protein>
<feature type="domain" description="Prokaryotic-type class I peptide chain release factors" evidence="6">
    <location>
        <begin position="277"/>
        <end position="293"/>
    </location>
</feature>
<dbReference type="Gene3D" id="3.30.70.1660">
    <property type="match status" value="1"/>
</dbReference>
<evidence type="ECO:0000313" key="7">
    <source>
        <dbReference type="EMBL" id="CAG8579375.1"/>
    </source>
</evidence>
<dbReference type="SMART" id="SM00937">
    <property type="entry name" value="PCRF"/>
    <property type="match status" value="1"/>
</dbReference>
<evidence type="ECO:0000256" key="3">
    <source>
        <dbReference type="ARBA" id="ARBA00022481"/>
    </source>
</evidence>
<name>A0A9N9BWS9_9GLOM</name>
<dbReference type="Pfam" id="PF00472">
    <property type="entry name" value="RF-1"/>
    <property type="match status" value="1"/>
</dbReference>
<dbReference type="InterPro" id="IPR045853">
    <property type="entry name" value="Pep_chain_release_fac_I_sf"/>
</dbReference>
<keyword evidence="8" id="KW-1185">Reference proteome</keyword>
<dbReference type="HAMAP" id="MF_00093">
    <property type="entry name" value="Rel_fac_1"/>
    <property type="match status" value="1"/>
</dbReference>
<dbReference type="InterPro" id="IPR004373">
    <property type="entry name" value="RF-1"/>
</dbReference>
<dbReference type="FunFam" id="3.30.70.1660:FF:000002">
    <property type="entry name" value="Peptide chain release factor 1"/>
    <property type="match status" value="1"/>
</dbReference>
<dbReference type="Pfam" id="PF03462">
    <property type="entry name" value="PCRF"/>
    <property type="match status" value="1"/>
</dbReference>
<keyword evidence="3" id="KW-0488">Methylation</keyword>
<evidence type="ECO:0000256" key="4">
    <source>
        <dbReference type="ARBA" id="ARBA00022490"/>
    </source>
</evidence>
<reference evidence="7" key="1">
    <citation type="submission" date="2021-06" db="EMBL/GenBank/DDBJ databases">
        <authorList>
            <person name="Kallberg Y."/>
            <person name="Tangrot J."/>
            <person name="Rosling A."/>
        </authorList>
    </citation>
    <scope>NUCLEOTIDE SEQUENCE</scope>
    <source>
        <strain evidence="7">IA702</strain>
    </source>
</reference>
<dbReference type="InterPro" id="IPR050057">
    <property type="entry name" value="Prokaryotic/Mito_RF"/>
</dbReference>
<dbReference type="GO" id="GO:0005739">
    <property type="term" value="C:mitochondrion"/>
    <property type="evidence" value="ECO:0007669"/>
    <property type="project" value="GOC"/>
</dbReference>
<comment type="caution">
    <text evidence="7">The sequence shown here is derived from an EMBL/GenBank/DDBJ whole genome shotgun (WGS) entry which is preliminary data.</text>
</comment>
<dbReference type="Proteomes" id="UP000789572">
    <property type="component" value="Unassembled WGS sequence"/>
</dbReference>
<evidence type="ECO:0000313" key="8">
    <source>
        <dbReference type="Proteomes" id="UP000789572"/>
    </source>
</evidence>
<dbReference type="FunFam" id="3.30.160.20:FF:000004">
    <property type="entry name" value="Peptide chain release factor 1"/>
    <property type="match status" value="1"/>
</dbReference>
<keyword evidence="5" id="KW-0648">Protein biosynthesis</keyword>
<keyword evidence="4" id="KW-0963">Cytoplasm</keyword>
<organism evidence="7 8">
    <name type="scientific">Paraglomus occultum</name>
    <dbReference type="NCBI Taxonomy" id="144539"/>
    <lineage>
        <taxon>Eukaryota</taxon>
        <taxon>Fungi</taxon>
        <taxon>Fungi incertae sedis</taxon>
        <taxon>Mucoromycota</taxon>
        <taxon>Glomeromycotina</taxon>
        <taxon>Glomeromycetes</taxon>
        <taxon>Paraglomerales</taxon>
        <taxon>Paraglomeraceae</taxon>
        <taxon>Paraglomus</taxon>
    </lineage>
</organism>
<sequence>MFRSSTFFRHFLVQSPTSYSLVSTLTKQPFHPSSVHYCSYLTDSRGVVNIPTIRLKLDKLIEKYKQLSEKRNELSPDLTEYAKVSKELTELENIVLPYEELKKAEKELEDVDLMMNDAHEDQDLKELAKEERTRISQIVEDIEKTLVQSLVPKDIADSGSAILEIRAGTGGDEAGLFAGEMFRMYERYSNVRNWKFESLNISGDILGVIKEATASISGDDVFGNMKYEAGVHRVQRVPVTEGQGRVHTSTVTVAILPQPTEVELVLKESDFRIDYYRSSGKGGQHVNTTDSAVRLTHVSTGIVVSIQDERSQYKNKAKAFKIMRAKLYEANRTLIENERRDSRRMQVGSGDRSEKIRTYNFPQNRVTDHRINLTLYELENIMNGESLQTIIDRLKFHYETDAMMRWAE</sequence>
<dbReference type="PANTHER" id="PTHR43804">
    <property type="entry name" value="LD18447P"/>
    <property type="match status" value="1"/>
</dbReference>
<proteinExistence type="inferred from homology"/>
<dbReference type="GO" id="GO:0070126">
    <property type="term" value="P:mitochondrial translational termination"/>
    <property type="evidence" value="ECO:0007669"/>
    <property type="project" value="UniProtKB-ARBA"/>
</dbReference>
<dbReference type="AlphaFoldDB" id="A0A9N9BWS9"/>
<dbReference type="PROSITE" id="PS00745">
    <property type="entry name" value="RF_PROK_I"/>
    <property type="match status" value="1"/>
</dbReference>
<dbReference type="Gene3D" id="3.30.160.20">
    <property type="match status" value="1"/>
</dbReference>
<dbReference type="PANTHER" id="PTHR43804:SF7">
    <property type="entry name" value="LD18447P"/>
    <property type="match status" value="1"/>
</dbReference>
<evidence type="ECO:0000256" key="1">
    <source>
        <dbReference type="ARBA" id="ARBA00004496"/>
    </source>
</evidence>
<dbReference type="GO" id="GO:0016149">
    <property type="term" value="F:translation release factor activity, codon specific"/>
    <property type="evidence" value="ECO:0007669"/>
    <property type="project" value="InterPro"/>
</dbReference>
<comment type="similarity">
    <text evidence="2">Belongs to the prokaryotic/mitochondrial release factor family.</text>
</comment>
<evidence type="ECO:0000259" key="6">
    <source>
        <dbReference type="PROSITE" id="PS00745"/>
    </source>
</evidence>
<dbReference type="EMBL" id="CAJVPJ010001172">
    <property type="protein sequence ID" value="CAG8579375.1"/>
    <property type="molecule type" value="Genomic_DNA"/>
</dbReference>
<dbReference type="NCBIfam" id="TIGR00019">
    <property type="entry name" value="prfA"/>
    <property type="match status" value="1"/>
</dbReference>
<dbReference type="InterPro" id="IPR005139">
    <property type="entry name" value="PCRF"/>
</dbReference>
<accession>A0A9N9BWS9</accession>